<sequence>MDLSQYAPLLEPMHDTTVRRFTKVKQSSGYVGDTYVWLAQGIMQCGRYPATDKQSIELYGPRTEQMLRLHFVPGAVINDGDGIAFDSAAIEPTHKVISAKPRKMHTLVVVEVIGVGD</sequence>
<keyword evidence="2" id="KW-1185">Reference proteome</keyword>
<evidence type="ECO:0000313" key="1">
    <source>
        <dbReference type="EMBL" id="SHI25029.1"/>
    </source>
</evidence>
<dbReference type="RefSeq" id="WP_073083413.1">
    <property type="nucleotide sequence ID" value="NZ_FQXV01000031.1"/>
</dbReference>
<reference evidence="1 2" key="1">
    <citation type="submission" date="2016-11" db="EMBL/GenBank/DDBJ databases">
        <authorList>
            <person name="Jaros S."/>
            <person name="Januszkiewicz K."/>
            <person name="Wedrychowicz H."/>
        </authorList>
    </citation>
    <scope>NUCLEOTIDE SEQUENCE [LARGE SCALE GENOMIC DNA]</scope>
    <source>
        <strain evidence="1 2">DSM 10068</strain>
    </source>
</reference>
<dbReference type="AlphaFoldDB" id="A0A1M5ZLL9"/>
<gene>
    <name evidence="1" type="ORF">SAMN02745823_03894</name>
</gene>
<name>A0A1M5ZLL9_9FIRM</name>
<organism evidence="1 2">
    <name type="scientific">Sporobacter termitidis DSM 10068</name>
    <dbReference type="NCBI Taxonomy" id="1123282"/>
    <lineage>
        <taxon>Bacteria</taxon>
        <taxon>Bacillati</taxon>
        <taxon>Bacillota</taxon>
        <taxon>Clostridia</taxon>
        <taxon>Eubacteriales</taxon>
        <taxon>Oscillospiraceae</taxon>
        <taxon>Sporobacter</taxon>
    </lineage>
</organism>
<dbReference type="Proteomes" id="UP000183995">
    <property type="component" value="Unassembled WGS sequence"/>
</dbReference>
<accession>A0A1M5ZLL9</accession>
<evidence type="ECO:0000313" key="2">
    <source>
        <dbReference type="Proteomes" id="UP000183995"/>
    </source>
</evidence>
<dbReference type="STRING" id="1123282.SAMN02745823_03894"/>
<dbReference type="EMBL" id="FQXV01000031">
    <property type="protein sequence ID" value="SHI25029.1"/>
    <property type="molecule type" value="Genomic_DNA"/>
</dbReference>
<protein>
    <submittedName>
        <fullName evidence="1">Uncharacterized protein</fullName>
    </submittedName>
</protein>
<proteinExistence type="predicted"/>